<evidence type="ECO:0000259" key="1">
    <source>
        <dbReference type="Pfam" id="PF08241"/>
    </source>
</evidence>
<dbReference type="OrthoDB" id="465636at2"/>
<keyword evidence="2" id="KW-0489">Methyltransferase</keyword>
<protein>
    <submittedName>
        <fullName evidence="2">SAM-dependent methyltransferase</fullName>
    </submittedName>
</protein>
<dbReference type="AlphaFoldDB" id="A0A2M9FZ86"/>
<comment type="caution">
    <text evidence="2">The sequence shown here is derived from an EMBL/GenBank/DDBJ whole genome shotgun (WGS) entry which is preliminary data.</text>
</comment>
<sequence>MSSDKVIRGDGAVSMKGPENAEHYDALADDYDRQLREWGYEAPERAAGFLAAELEDFAGARILDCGCGTGMTGQALRAAGAKGALTGVDVSTHSLELAASKDVYDATQEVDLNKALPFGANSFDGVLCVGVLSYVEAEPLFREWTRVVRPGGVVVFTCREDFFEPRGYPGLMEGLEREGQWAKIEVTRPLPYLALHEDFADRIGVIYGVFRIG</sequence>
<keyword evidence="3" id="KW-1185">Reference proteome</keyword>
<dbReference type="SUPFAM" id="SSF53335">
    <property type="entry name" value="S-adenosyl-L-methionine-dependent methyltransferases"/>
    <property type="match status" value="1"/>
</dbReference>
<evidence type="ECO:0000313" key="3">
    <source>
        <dbReference type="Proteomes" id="UP000229498"/>
    </source>
</evidence>
<dbReference type="InterPro" id="IPR029063">
    <property type="entry name" value="SAM-dependent_MTases_sf"/>
</dbReference>
<dbReference type="CDD" id="cd02440">
    <property type="entry name" value="AdoMet_MTases"/>
    <property type="match status" value="1"/>
</dbReference>
<name>A0A2M9FZ86_9PROT</name>
<dbReference type="PANTHER" id="PTHR43464">
    <property type="entry name" value="METHYLTRANSFERASE"/>
    <property type="match status" value="1"/>
</dbReference>
<dbReference type="InterPro" id="IPR013216">
    <property type="entry name" value="Methyltransf_11"/>
</dbReference>
<dbReference type="Proteomes" id="UP000229498">
    <property type="component" value="Unassembled WGS sequence"/>
</dbReference>
<proteinExistence type="predicted"/>
<dbReference type="GO" id="GO:0010420">
    <property type="term" value="F:polyprenyldihydroxybenzoate methyltransferase activity"/>
    <property type="evidence" value="ECO:0007669"/>
    <property type="project" value="TreeGrafter"/>
</dbReference>
<feature type="domain" description="Methyltransferase type 11" evidence="1">
    <location>
        <begin position="63"/>
        <end position="156"/>
    </location>
</feature>
<organism evidence="2 3">
    <name type="scientific">Minwuia thermotolerans</name>
    <dbReference type="NCBI Taxonomy" id="2056226"/>
    <lineage>
        <taxon>Bacteria</taxon>
        <taxon>Pseudomonadati</taxon>
        <taxon>Pseudomonadota</taxon>
        <taxon>Alphaproteobacteria</taxon>
        <taxon>Minwuiales</taxon>
        <taxon>Minwuiaceae</taxon>
        <taxon>Minwuia</taxon>
    </lineage>
</organism>
<keyword evidence="2" id="KW-0808">Transferase</keyword>
<accession>A0A2M9FZ86</accession>
<dbReference type="EMBL" id="PHIG01000039">
    <property type="protein sequence ID" value="PJK28776.1"/>
    <property type="molecule type" value="Genomic_DNA"/>
</dbReference>
<dbReference type="RefSeq" id="WP_109792263.1">
    <property type="nucleotide sequence ID" value="NZ_PHIG01000039.1"/>
</dbReference>
<reference evidence="2 3" key="1">
    <citation type="submission" date="2017-11" db="EMBL/GenBank/DDBJ databases">
        <title>Draft genome sequence of Rhizobiales bacterium SY3-13.</title>
        <authorList>
            <person name="Sun C."/>
        </authorList>
    </citation>
    <scope>NUCLEOTIDE SEQUENCE [LARGE SCALE GENOMIC DNA]</scope>
    <source>
        <strain evidence="2 3">SY3-13</strain>
    </source>
</reference>
<evidence type="ECO:0000313" key="2">
    <source>
        <dbReference type="EMBL" id="PJK28776.1"/>
    </source>
</evidence>
<gene>
    <name evidence="2" type="ORF">CVT23_15705</name>
</gene>
<dbReference type="PANTHER" id="PTHR43464:SF23">
    <property type="entry name" value="JUVENILE HORMONE ACID O-METHYLTRANSFERASE"/>
    <property type="match status" value="1"/>
</dbReference>
<dbReference type="GO" id="GO:0032259">
    <property type="term" value="P:methylation"/>
    <property type="evidence" value="ECO:0007669"/>
    <property type="project" value="UniProtKB-KW"/>
</dbReference>
<dbReference type="Gene3D" id="3.40.50.150">
    <property type="entry name" value="Vaccinia Virus protein VP39"/>
    <property type="match status" value="1"/>
</dbReference>
<dbReference type="Pfam" id="PF08241">
    <property type="entry name" value="Methyltransf_11"/>
    <property type="match status" value="1"/>
</dbReference>